<evidence type="ECO:0000256" key="2">
    <source>
        <dbReference type="SAM" id="MobiDB-lite"/>
    </source>
</evidence>
<feature type="compositionally biased region" description="Basic and acidic residues" evidence="2">
    <location>
        <begin position="989"/>
        <end position="1006"/>
    </location>
</feature>
<proteinExistence type="predicted"/>
<evidence type="ECO:0000256" key="3">
    <source>
        <dbReference type="SAM" id="Phobius"/>
    </source>
</evidence>
<dbReference type="AlphaFoldDB" id="A0A502CNZ0"/>
<dbReference type="InterPro" id="IPR010090">
    <property type="entry name" value="Phage_tape_meas"/>
</dbReference>
<comment type="caution">
    <text evidence="5">The sequence shown here is derived from an EMBL/GenBank/DDBJ whole genome shotgun (WGS) entry which is preliminary data.</text>
</comment>
<sequence length="1012" mass="104871">MLLEASDKVTRPLRDIAQGSTRAAQALKATRDRLKDIERVQGELGRFRELTEGLSSSETAMKAAQARAAALGRQIEDTAKPTRVMAREFAKAQKEVERLDRVQQTETAELATLRDRLHAAGVATNALTYHENDLRAAAARTNTELEEQSRRLGIANDRARRFANARSRFGNIQGMATGVAASGAAAIGTGVAMAAPLLGGIKSAQDYQSVMTDIAQKTNLSRQEAVKMGAGLLVAARTANQMPADLQAGVDVLSGFGLDPRQAVAMMQPIGRAATAYKAEIADLSAAAFAANSNLKVPIEQTARVIDIMAQAGKSGAFEIKDMAGAFPALTAGYQALGQTGAGAVADLAAALQIARKGAGDSASAATNVANIIQKIASPQTISAFKQFGIDLPASLKKAYAEGKTPLEAIAELTNKATGGDLGKIGFLFQDAQVQQGLRPLIQNLEEYKRIRAEALGAKGVTDSDFAERMKDSAEQTKQLKINALALGINLGTMLLPTINALVQRASQITSRFANWAAQHPKLAKGLALAAGAVAALFLVLGGLAIVIAGLLAPFAALSFAAGALDLALLPVIGIAAAVIAIIAALAAVAYLVISNWGAITGFFSTLWNGVTSTIGRAVDGISSAVSGLWTAIVARFSQAGAAVSGVLSSMWNGVKALFSMGLLDIYKSIFQFTGYILGSLYALGAAAFGWLTGTLPGLLASGVSAAWTALTTALASAFSWLTTTLPAMLVNGVTGAWSAFTAALSAGCTWLTTRLPVLLANGWNIAWTAFKSALRTAFVTLPAMFFDFGAMIIKGLWNGIKSAPGRLWSAGKSLASSLSSGFKAGAGIHSPSRVFMALGGHIIGGLNRGLDRSQGGAVDRISRLTRTMAAALTLPAIALPAIGTPAAAAVGSPVATRIADAAQRIGSARSALPPRLSDAAQLVASGIEATATIQATPARAGAAAINPQRRAEPSPPAAARAPLVIHIHQQPGQSGEDLARIVADEIDRRERAADARSRSSFRDDQDYGSLD</sequence>
<dbReference type="EMBL" id="RCZK01000002">
    <property type="protein sequence ID" value="TPG14598.1"/>
    <property type="molecule type" value="Genomic_DNA"/>
</dbReference>
<feature type="transmembrane region" description="Helical" evidence="3">
    <location>
        <begin position="698"/>
        <end position="722"/>
    </location>
</feature>
<evidence type="ECO:0000256" key="1">
    <source>
        <dbReference type="ARBA" id="ARBA00022612"/>
    </source>
</evidence>
<feature type="transmembrane region" description="Helical" evidence="3">
    <location>
        <begin position="773"/>
        <end position="794"/>
    </location>
</feature>
<feature type="domain" description="Phage tail tape measure protein" evidence="4">
    <location>
        <begin position="242"/>
        <end position="416"/>
    </location>
</feature>
<feature type="transmembrane region" description="Helical" evidence="3">
    <location>
        <begin position="523"/>
        <end position="556"/>
    </location>
</feature>
<feature type="transmembrane region" description="Helical" evidence="3">
    <location>
        <begin position="670"/>
        <end position="692"/>
    </location>
</feature>
<evidence type="ECO:0000259" key="4">
    <source>
        <dbReference type="Pfam" id="PF10145"/>
    </source>
</evidence>
<dbReference type="Pfam" id="PF10145">
    <property type="entry name" value="PhageMin_Tail"/>
    <property type="match status" value="1"/>
</dbReference>
<feature type="transmembrane region" description="Helical" evidence="3">
    <location>
        <begin position="729"/>
        <end position="753"/>
    </location>
</feature>
<organism evidence="5 6">
    <name type="scientific">Sphingomonas oligophenolica</name>
    <dbReference type="NCBI Taxonomy" id="301154"/>
    <lineage>
        <taxon>Bacteria</taxon>
        <taxon>Pseudomonadati</taxon>
        <taxon>Pseudomonadota</taxon>
        <taxon>Alphaproteobacteria</taxon>
        <taxon>Sphingomonadales</taxon>
        <taxon>Sphingomonadaceae</taxon>
        <taxon>Sphingomonas</taxon>
    </lineage>
</organism>
<evidence type="ECO:0000313" key="5">
    <source>
        <dbReference type="EMBL" id="TPG14598.1"/>
    </source>
</evidence>
<dbReference type="NCBIfam" id="TIGR01760">
    <property type="entry name" value="tape_meas_TP901"/>
    <property type="match status" value="1"/>
</dbReference>
<keyword evidence="3" id="KW-1133">Transmembrane helix</keyword>
<dbReference type="PANTHER" id="PTHR37813">
    <property type="entry name" value="FELS-2 PROPHAGE PROTEIN"/>
    <property type="match status" value="1"/>
</dbReference>
<dbReference type="PANTHER" id="PTHR37813:SF1">
    <property type="entry name" value="FELS-2 PROPHAGE PROTEIN"/>
    <property type="match status" value="1"/>
</dbReference>
<keyword evidence="1" id="KW-1188">Viral release from host cell</keyword>
<keyword evidence="3" id="KW-0812">Transmembrane</keyword>
<keyword evidence="6" id="KW-1185">Reference proteome</keyword>
<feature type="region of interest" description="Disordered" evidence="2">
    <location>
        <begin position="989"/>
        <end position="1012"/>
    </location>
</feature>
<reference evidence="5 6" key="1">
    <citation type="journal article" date="2019" name="Environ. Microbiol.">
        <title>Species interactions and distinct microbial communities in high Arctic permafrost affected cryosols are associated with the CH4 and CO2 gas fluxes.</title>
        <authorList>
            <person name="Altshuler I."/>
            <person name="Hamel J."/>
            <person name="Turney S."/>
            <person name="Magnuson E."/>
            <person name="Levesque R."/>
            <person name="Greer C."/>
            <person name="Whyte L.G."/>
        </authorList>
    </citation>
    <scope>NUCLEOTIDE SEQUENCE [LARGE SCALE GENOMIC DNA]</scope>
    <source>
        <strain evidence="5 6">S5.1</strain>
    </source>
</reference>
<protein>
    <submittedName>
        <fullName evidence="5">Phage tail tape measure protein</fullName>
    </submittedName>
</protein>
<feature type="transmembrane region" description="Helical" evidence="3">
    <location>
        <begin position="568"/>
        <end position="594"/>
    </location>
</feature>
<evidence type="ECO:0000313" key="6">
    <source>
        <dbReference type="Proteomes" id="UP000318413"/>
    </source>
</evidence>
<name>A0A502CNZ0_9SPHN</name>
<dbReference type="OrthoDB" id="8019720at2"/>
<gene>
    <name evidence="5" type="ORF">EAH84_03455</name>
</gene>
<accession>A0A502CNZ0</accession>
<feature type="transmembrane region" description="Helical" evidence="3">
    <location>
        <begin position="484"/>
        <end position="503"/>
    </location>
</feature>
<dbReference type="Proteomes" id="UP000318413">
    <property type="component" value="Unassembled WGS sequence"/>
</dbReference>
<keyword evidence="3" id="KW-0472">Membrane</keyword>